<dbReference type="GO" id="GO:0051539">
    <property type="term" value="F:4 iron, 4 sulfur cluster binding"/>
    <property type="evidence" value="ECO:0007669"/>
    <property type="project" value="UniProtKB-KW"/>
</dbReference>
<dbReference type="PIRSF" id="PIRSF004869">
    <property type="entry name" value="PflX_prd"/>
    <property type="match status" value="1"/>
</dbReference>
<dbReference type="RefSeq" id="WP_301201911.1">
    <property type="nucleotide sequence ID" value="NZ_JAPDPI010000048.1"/>
</dbReference>
<proteinExistence type="predicted"/>
<evidence type="ECO:0000259" key="7">
    <source>
        <dbReference type="PROSITE" id="PS51918"/>
    </source>
</evidence>
<keyword evidence="2 6" id="KW-0949">S-adenosyl-L-methionine</keyword>
<dbReference type="InterPro" id="IPR058240">
    <property type="entry name" value="rSAM_sf"/>
</dbReference>
<evidence type="ECO:0000313" key="8">
    <source>
        <dbReference type="EMBL" id="MCW3807498.1"/>
    </source>
</evidence>
<feature type="binding site" evidence="6">
    <location>
        <position position="93"/>
    </location>
    <ligand>
        <name>[4Fe-4S] cluster</name>
        <dbReference type="ChEBI" id="CHEBI:49883"/>
        <note>4Fe-4S-S-AdoMet</note>
    </ligand>
</feature>
<evidence type="ECO:0000313" key="9">
    <source>
        <dbReference type="Proteomes" id="UP001207408"/>
    </source>
</evidence>
<keyword evidence="1" id="KW-0004">4Fe-4S</keyword>
<keyword evidence="4 6" id="KW-0408">Iron</keyword>
<dbReference type="InterPro" id="IPR013785">
    <property type="entry name" value="Aldolase_TIM"/>
</dbReference>
<evidence type="ECO:0000256" key="5">
    <source>
        <dbReference type="ARBA" id="ARBA00023014"/>
    </source>
</evidence>
<dbReference type="GO" id="GO:0003824">
    <property type="term" value="F:catalytic activity"/>
    <property type="evidence" value="ECO:0007669"/>
    <property type="project" value="InterPro"/>
</dbReference>
<sequence length="339" mass="38592">MQNQELYTAEYWELSKGGVRCTLCPHTCLLKDGETGVCRTRKCVEDKLVSLVYGYPCALHIDPVEKKPLYHFKPSSQTFSLSTTGCNLRCLNCQNFSISQKNFSVGEFDYVAPQDIVRMAMDKQCRSVSYTYTEPIIYYEYMRDVAVVAHEKGLANIMVSAGYINKKPLRDLCRYIDAANIDLKCFNNKTYQKLSKVDLTPVLNTLELLKEEGVCLEITNLMVPGYTDDLKEIGKMCQWLVDKGFDQVPLHFSRFYGTHKLSHLQTTSIEKMEKAFDIAKQTGIKYVYLGNVRHTSAENTYCPACHQLLIERNGYATRVSGMIGSKCTKCSNEIYGVFD</sequence>
<feature type="domain" description="Radical SAM core" evidence="7">
    <location>
        <begin position="71"/>
        <end position="289"/>
    </location>
</feature>
<dbReference type="PANTHER" id="PTHR30352">
    <property type="entry name" value="PYRUVATE FORMATE-LYASE-ACTIVATING ENZYME"/>
    <property type="match status" value="1"/>
</dbReference>
<dbReference type="Proteomes" id="UP001207408">
    <property type="component" value="Unassembled WGS sequence"/>
</dbReference>
<gene>
    <name evidence="8" type="primary">amrS</name>
    <name evidence="8" type="ORF">OM074_17845</name>
</gene>
<keyword evidence="3 6" id="KW-0479">Metal-binding</keyword>
<dbReference type="GO" id="GO:0046872">
    <property type="term" value="F:metal ion binding"/>
    <property type="evidence" value="ECO:0007669"/>
    <property type="project" value="UniProtKB-KW"/>
</dbReference>
<name>A0AAE3MGD3_9BACT</name>
<dbReference type="InterPro" id="IPR027596">
    <property type="entry name" value="AmmeMemoSam_rS"/>
</dbReference>
<dbReference type="CDD" id="cd01335">
    <property type="entry name" value="Radical_SAM"/>
    <property type="match status" value="1"/>
</dbReference>
<comment type="caution">
    <text evidence="8">The sequence shown here is derived from an EMBL/GenBank/DDBJ whole genome shotgun (WGS) entry which is preliminary data.</text>
</comment>
<feature type="binding site" evidence="6">
    <location>
        <position position="90"/>
    </location>
    <ligand>
        <name>[4Fe-4S] cluster</name>
        <dbReference type="ChEBI" id="CHEBI:49883"/>
        <note>4Fe-4S-S-AdoMet</note>
    </ligand>
</feature>
<keyword evidence="9" id="KW-1185">Reference proteome</keyword>
<dbReference type="InterPro" id="IPR016431">
    <property type="entry name" value="Pyrv-formate_lyase-activ_prd"/>
</dbReference>
<dbReference type="PANTHER" id="PTHR30352:SF5">
    <property type="entry name" value="PYRUVATE FORMATE-LYASE 1-ACTIVATING ENZYME"/>
    <property type="match status" value="1"/>
</dbReference>
<dbReference type="Pfam" id="PF04055">
    <property type="entry name" value="Radical_SAM"/>
    <property type="match status" value="1"/>
</dbReference>
<dbReference type="InterPro" id="IPR007197">
    <property type="entry name" value="rSAM"/>
</dbReference>
<dbReference type="InterPro" id="IPR034457">
    <property type="entry name" value="Organic_radical-activating"/>
</dbReference>
<comment type="cofactor">
    <cofactor evidence="6">
        <name>[4Fe-4S] cluster</name>
        <dbReference type="ChEBI" id="CHEBI:49883"/>
    </cofactor>
    <text evidence="6">Binds 1 [4Fe-4S] cluster. The cluster is coordinated with 3 cysteines and an exchangeable S-adenosyl-L-methionine.</text>
</comment>
<evidence type="ECO:0000256" key="3">
    <source>
        <dbReference type="ARBA" id="ARBA00022723"/>
    </source>
</evidence>
<dbReference type="EMBL" id="JAPDPI010000048">
    <property type="protein sequence ID" value="MCW3807498.1"/>
    <property type="molecule type" value="Genomic_DNA"/>
</dbReference>
<protein>
    <submittedName>
        <fullName evidence="8">AmmeMemoRadiSam system radical SAM enzyme</fullName>
    </submittedName>
</protein>
<organism evidence="8 9">
    <name type="scientific">Plebeiibacterium marinum</name>
    <dbReference type="NCBI Taxonomy" id="2992111"/>
    <lineage>
        <taxon>Bacteria</taxon>
        <taxon>Pseudomonadati</taxon>
        <taxon>Bacteroidota</taxon>
        <taxon>Bacteroidia</taxon>
        <taxon>Marinilabiliales</taxon>
        <taxon>Marinilabiliaceae</taxon>
        <taxon>Plebeiibacterium</taxon>
    </lineage>
</organism>
<dbReference type="Gene3D" id="3.20.20.70">
    <property type="entry name" value="Aldolase class I"/>
    <property type="match status" value="1"/>
</dbReference>
<reference evidence="8" key="1">
    <citation type="submission" date="2022-10" db="EMBL/GenBank/DDBJ databases">
        <authorList>
            <person name="Yu W.X."/>
        </authorList>
    </citation>
    <scope>NUCLEOTIDE SEQUENCE</scope>
    <source>
        <strain evidence="8">D04</strain>
    </source>
</reference>
<evidence type="ECO:0000256" key="2">
    <source>
        <dbReference type="ARBA" id="ARBA00022691"/>
    </source>
</evidence>
<dbReference type="SFLD" id="SFLDS00029">
    <property type="entry name" value="Radical_SAM"/>
    <property type="match status" value="1"/>
</dbReference>
<dbReference type="PROSITE" id="PS51918">
    <property type="entry name" value="RADICAL_SAM"/>
    <property type="match status" value="1"/>
</dbReference>
<evidence type="ECO:0000256" key="6">
    <source>
        <dbReference type="PIRSR" id="PIRSR004869-50"/>
    </source>
</evidence>
<dbReference type="NCBIfam" id="TIGR04337">
    <property type="entry name" value="AmmeMemoSam_rS"/>
    <property type="match status" value="1"/>
</dbReference>
<dbReference type="SFLD" id="SFLDG01101">
    <property type="entry name" value="Uncharacterised_Radical_SAM_Su"/>
    <property type="match status" value="1"/>
</dbReference>
<evidence type="ECO:0000256" key="1">
    <source>
        <dbReference type="ARBA" id="ARBA00022485"/>
    </source>
</evidence>
<dbReference type="AlphaFoldDB" id="A0AAE3MGD3"/>
<feature type="binding site" evidence="6">
    <location>
        <position position="86"/>
    </location>
    <ligand>
        <name>[4Fe-4S] cluster</name>
        <dbReference type="ChEBI" id="CHEBI:49883"/>
        <note>4Fe-4S-S-AdoMet</note>
    </ligand>
</feature>
<dbReference type="SUPFAM" id="SSF102114">
    <property type="entry name" value="Radical SAM enzymes"/>
    <property type="match status" value="1"/>
</dbReference>
<accession>A0AAE3MGD3</accession>
<keyword evidence="5 6" id="KW-0411">Iron-sulfur</keyword>
<evidence type="ECO:0000256" key="4">
    <source>
        <dbReference type="ARBA" id="ARBA00023004"/>
    </source>
</evidence>